<protein>
    <submittedName>
        <fullName evidence="2">Transposon Tf2-1 polyprotein isoform X1</fullName>
    </submittedName>
</protein>
<evidence type="ECO:0000313" key="3">
    <source>
        <dbReference type="Proteomes" id="UP000321947"/>
    </source>
</evidence>
<dbReference type="AlphaFoldDB" id="A0A5D3DZ68"/>
<reference evidence="2 3" key="1">
    <citation type="submission" date="2019-08" db="EMBL/GenBank/DDBJ databases">
        <title>Draft genome sequences of two oriental melons (Cucumis melo L. var makuwa).</title>
        <authorList>
            <person name="Kwon S.-Y."/>
        </authorList>
    </citation>
    <scope>NUCLEOTIDE SEQUENCE [LARGE SCALE GENOMIC DNA]</scope>
    <source>
        <strain evidence="3">cv. Chang Bougi</strain>
        <tissue evidence="2">Leaf</tissue>
    </source>
</reference>
<evidence type="ECO:0000313" key="2">
    <source>
        <dbReference type="EMBL" id="TYK28635.1"/>
    </source>
</evidence>
<organism evidence="2 3">
    <name type="scientific">Cucumis melo var. makuwa</name>
    <name type="common">Oriental melon</name>
    <dbReference type="NCBI Taxonomy" id="1194695"/>
    <lineage>
        <taxon>Eukaryota</taxon>
        <taxon>Viridiplantae</taxon>
        <taxon>Streptophyta</taxon>
        <taxon>Embryophyta</taxon>
        <taxon>Tracheophyta</taxon>
        <taxon>Spermatophyta</taxon>
        <taxon>Magnoliopsida</taxon>
        <taxon>eudicotyledons</taxon>
        <taxon>Gunneridae</taxon>
        <taxon>Pentapetalae</taxon>
        <taxon>rosids</taxon>
        <taxon>fabids</taxon>
        <taxon>Cucurbitales</taxon>
        <taxon>Cucurbitaceae</taxon>
        <taxon>Benincaseae</taxon>
        <taxon>Cucumis</taxon>
    </lineage>
</organism>
<dbReference type="Proteomes" id="UP000321947">
    <property type="component" value="Unassembled WGS sequence"/>
</dbReference>
<gene>
    <name evidence="2" type="ORF">E5676_scaffold2030G00610</name>
</gene>
<accession>A0A5D3DZ68</accession>
<feature type="region of interest" description="Disordered" evidence="1">
    <location>
        <begin position="39"/>
        <end position="58"/>
    </location>
</feature>
<evidence type="ECO:0000256" key="1">
    <source>
        <dbReference type="SAM" id="MobiDB-lite"/>
    </source>
</evidence>
<sequence length="116" mass="13671">MMKKAEERLDLVEEELQKLLIIEDLSLLTKSIKEMNSQIDKHYQQQQRNRKNDEDKPVDWSKFKKVEMPVFNGTNPNSWLLKAGRFFKIHDLPDSEKLTMAVISFDGPGLDWSITY</sequence>
<name>A0A5D3DZ68_CUCMM</name>
<proteinExistence type="predicted"/>
<comment type="caution">
    <text evidence="2">The sequence shown here is derived from an EMBL/GenBank/DDBJ whole genome shotgun (WGS) entry which is preliminary data.</text>
</comment>
<dbReference type="EMBL" id="SSTD01002097">
    <property type="protein sequence ID" value="TYK28635.1"/>
    <property type="molecule type" value="Genomic_DNA"/>
</dbReference>